<dbReference type="RefSeq" id="WP_135572078.1">
    <property type="nucleotide sequence ID" value="NZ_RQGK01000072.1"/>
</dbReference>
<gene>
    <name evidence="1" type="ORF">EHQ83_13395</name>
</gene>
<dbReference type="PANTHER" id="PTHR34070:SF1">
    <property type="entry name" value="DNA ALKYLATION REPAIR PROTEIN"/>
    <property type="match status" value="1"/>
</dbReference>
<dbReference type="SUPFAM" id="SSF48371">
    <property type="entry name" value="ARM repeat"/>
    <property type="match status" value="1"/>
</dbReference>
<dbReference type="PANTHER" id="PTHR34070">
    <property type="entry name" value="ARMADILLO-TYPE FOLD"/>
    <property type="match status" value="1"/>
</dbReference>
<proteinExistence type="predicted"/>
<sequence>MDSITSKKEIKALLDRSFESSKGKTDAIAGEILSELLTKKIKFPLLEFGAKELHGRIADKEQIAFLDRIIARKTMGGNVIAGMMLQLRSEKYFQPSWKKAMEYMIFGDEWYVCDIIGERVMGNSLLKNPEESLPTLKKFLDHENAWVVRSVGVASHYAVKKGLSKKYVEETFQLLLTKADTKDFHTKKGIGWAIKTIAKFHPDIVRKFESRLNADETISSFVKTKIQIGLSRSFKYASKYSD</sequence>
<dbReference type="EMBL" id="RQGM01000053">
    <property type="protein sequence ID" value="TGL82811.1"/>
    <property type="molecule type" value="Genomic_DNA"/>
</dbReference>
<evidence type="ECO:0000313" key="2">
    <source>
        <dbReference type="Proteomes" id="UP000297613"/>
    </source>
</evidence>
<reference evidence="1 2" key="1">
    <citation type="journal article" date="2019" name="PLoS Negl. Trop. Dis.">
        <title>Revisiting the worldwide diversity of Leptospira species in the environment.</title>
        <authorList>
            <person name="Vincent A.T."/>
            <person name="Schiettekatte O."/>
            <person name="Bourhy P."/>
            <person name="Veyrier F.J."/>
            <person name="Picardeau M."/>
        </authorList>
    </citation>
    <scope>NUCLEOTIDE SEQUENCE [LARGE SCALE GENOMIC DNA]</scope>
    <source>
        <strain evidence="1 2">201702445</strain>
    </source>
</reference>
<dbReference type="AlphaFoldDB" id="A0A6N4QUK8"/>
<dbReference type="Proteomes" id="UP000297613">
    <property type="component" value="Unassembled WGS sequence"/>
</dbReference>
<dbReference type="Gene3D" id="1.25.10.90">
    <property type="match status" value="1"/>
</dbReference>
<organism evidence="1 2">
    <name type="scientific">Leptospira yasudae</name>
    <dbReference type="NCBI Taxonomy" id="2202201"/>
    <lineage>
        <taxon>Bacteria</taxon>
        <taxon>Pseudomonadati</taxon>
        <taxon>Spirochaetota</taxon>
        <taxon>Spirochaetia</taxon>
        <taxon>Leptospirales</taxon>
        <taxon>Leptospiraceae</taxon>
        <taxon>Leptospira</taxon>
    </lineage>
</organism>
<dbReference type="InterPro" id="IPR016024">
    <property type="entry name" value="ARM-type_fold"/>
</dbReference>
<accession>A0A6N4QUK8</accession>
<dbReference type="Pfam" id="PF08713">
    <property type="entry name" value="DNA_alkylation"/>
    <property type="match status" value="1"/>
</dbReference>
<dbReference type="InterPro" id="IPR014825">
    <property type="entry name" value="DNA_alkylation"/>
</dbReference>
<protein>
    <submittedName>
        <fullName evidence="1">DNA alkylation repair protein</fullName>
    </submittedName>
</protein>
<evidence type="ECO:0000313" key="1">
    <source>
        <dbReference type="EMBL" id="TGL82811.1"/>
    </source>
</evidence>
<comment type="caution">
    <text evidence="1">The sequence shown here is derived from an EMBL/GenBank/DDBJ whole genome shotgun (WGS) entry which is preliminary data.</text>
</comment>
<name>A0A6N4QUK8_9LEPT</name>